<feature type="chain" id="PRO_5041237833" evidence="1">
    <location>
        <begin position="19"/>
        <end position="141"/>
    </location>
</feature>
<dbReference type="KEGG" id="plei:Q9312_17380"/>
<proteinExistence type="predicted"/>
<dbReference type="Proteomes" id="UP001239782">
    <property type="component" value="Chromosome"/>
</dbReference>
<evidence type="ECO:0000313" key="2">
    <source>
        <dbReference type="EMBL" id="WMS86989.1"/>
    </source>
</evidence>
<organism evidence="2 3">
    <name type="scientific">Pleionea litopenaei</name>
    <dbReference type="NCBI Taxonomy" id="3070815"/>
    <lineage>
        <taxon>Bacteria</taxon>
        <taxon>Pseudomonadati</taxon>
        <taxon>Pseudomonadota</taxon>
        <taxon>Gammaproteobacteria</taxon>
        <taxon>Oceanospirillales</taxon>
        <taxon>Pleioneaceae</taxon>
        <taxon>Pleionea</taxon>
    </lineage>
</organism>
<name>A0AA51RT49_9GAMM</name>
<evidence type="ECO:0000256" key="1">
    <source>
        <dbReference type="SAM" id="SignalP"/>
    </source>
</evidence>
<evidence type="ECO:0000313" key="3">
    <source>
        <dbReference type="Proteomes" id="UP001239782"/>
    </source>
</evidence>
<gene>
    <name evidence="2" type="ORF">Q9312_17380</name>
</gene>
<reference evidence="2 3" key="1">
    <citation type="submission" date="2023-08" db="EMBL/GenBank/DDBJ databases">
        <title>Pleionea litopenaei sp. nov., isolated from stomach of juvenile Litopenaeus vannamei.</title>
        <authorList>
            <person name="Rho A.M."/>
            <person name="Hwang C.Y."/>
        </authorList>
    </citation>
    <scope>NUCLEOTIDE SEQUENCE [LARGE SCALE GENOMIC DNA]</scope>
    <source>
        <strain evidence="2 3">HL-JVS1</strain>
    </source>
</reference>
<keyword evidence="1" id="KW-0732">Signal</keyword>
<dbReference type="EMBL" id="CP133548">
    <property type="protein sequence ID" value="WMS86989.1"/>
    <property type="molecule type" value="Genomic_DNA"/>
</dbReference>
<sequence length="141" mass="15874">MMRKLGLILCCLIGNAFAANLDGLWLGSYYYDRPTSGEEGAFDFSIVFEQETNSFTGKALEPRYFGDGQEAALIAKIKGKTDGKRVWFDKTYDGSAGQTHTVKYELVIQQDETMMLGSWSIPGTERRGKVKIYKVISEKDY</sequence>
<feature type="signal peptide" evidence="1">
    <location>
        <begin position="1"/>
        <end position="18"/>
    </location>
</feature>
<dbReference type="AlphaFoldDB" id="A0AA51RT49"/>
<accession>A0AA51RT49</accession>
<keyword evidence="3" id="KW-1185">Reference proteome</keyword>
<protein>
    <submittedName>
        <fullName evidence="2">Uncharacterized protein</fullName>
    </submittedName>
</protein>
<dbReference type="RefSeq" id="WP_309202125.1">
    <property type="nucleotide sequence ID" value="NZ_CP133548.1"/>
</dbReference>